<dbReference type="NCBIfam" id="NF033748">
    <property type="entry name" value="class_F_sortase"/>
    <property type="match status" value="1"/>
</dbReference>
<dbReference type="Pfam" id="PF04203">
    <property type="entry name" value="Sortase"/>
    <property type="match status" value="1"/>
</dbReference>
<name>A0ABT1IYJ3_9ACTN</name>
<dbReference type="InterPro" id="IPR005754">
    <property type="entry name" value="Sortase"/>
</dbReference>
<evidence type="ECO:0000313" key="2">
    <source>
        <dbReference type="EMBL" id="MCP2310099.1"/>
    </source>
</evidence>
<organism evidence="2 3">
    <name type="scientific">Kitasatospora paracochleata</name>
    <dbReference type="NCBI Taxonomy" id="58354"/>
    <lineage>
        <taxon>Bacteria</taxon>
        <taxon>Bacillati</taxon>
        <taxon>Actinomycetota</taxon>
        <taxon>Actinomycetes</taxon>
        <taxon>Kitasatosporales</taxon>
        <taxon>Streptomycetaceae</taxon>
        <taxon>Kitasatospora</taxon>
    </lineage>
</organism>
<dbReference type="InterPro" id="IPR042001">
    <property type="entry name" value="Sortase_F"/>
</dbReference>
<gene>
    <name evidence="2" type="ORF">FHR36_003232</name>
</gene>
<dbReference type="Gene3D" id="2.40.260.10">
    <property type="entry name" value="Sortase"/>
    <property type="match status" value="1"/>
</dbReference>
<dbReference type="EMBL" id="JAMZDX010000003">
    <property type="protein sequence ID" value="MCP2310099.1"/>
    <property type="molecule type" value="Genomic_DNA"/>
</dbReference>
<keyword evidence="1" id="KW-0378">Hydrolase</keyword>
<dbReference type="SUPFAM" id="SSF63817">
    <property type="entry name" value="Sortase"/>
    <property type="match status" value="1"/>
</dbReference>
<sequence length="211" mass="21963">MTEQTARSAWPGALAAGTALMVGAWLLHDGDVLGLPPAPSAAEAFEAGAGSWPVVPPLPSSPPTRIRIPVLGLDAPVTRLGLDGEGRLQPPPDNDRNLAGWYRGGAAPGARGAAIVAGHVDTAAGPAVFYRLGALRRGDQLEVAREDRATAYFQVDAVEVYPKKDFPDGKVYGATKDAQLRLITCGGGFSRATGYDGNVVVFAHLVRTARA</sequence>
<accession>A0ABT1IYJ3</accession>
<dbReference type="Proteomes" id="UP001206483">
    <property type="component" value="Unassembled WGS sequence"/>
</dbReference>
<reference evidence="2 3" key="1">
    <citation type="submission" date="2022-06" db="EMBL/GenBank/DDBJ databases">
        <title>Sequencing the genomes of 1000 actinobacteria strains.</title>
        <authorList>
            <person name="Klenk H.-P."/>
        </authorList>
    </citation>
    <scope>NUCLEOTIDE SEQUENCE [LARGE SCALE GENOMIC DNA]</scope>
    <source>
        <strain evidence="2 3">DSM 41656</strain>
    </source>
</reference>
<evidence type="ECO:0000313" key="3">
    <source>
        <dbReference type="Proteomes" id="UP001206483"/>
    </source>
</evidence>
<dbReference type="CDD" id="cd05829">
    <property type="entry name" value="Sortase_F"/>
    <property type="match status" value="1"/>
</dbReference>
<proteinExistence type="predicted"/>
<protein>
    <submittedName>
        <fullName evidence="2">LPXTG-site transpeptidase (Sortase) family protein</fullName>
    </submittedName>
</protein>
<comment type="caution">
    <text evidence="2">The sequence shown here is derived from an EMBL/GenBank/DDBJ whole genome shotgun (WGS) entry which is preliminary data.</text>
</comment>
<dbReference type="InterPro" id="IPR023365">
    <property type="entry name" value="Sortase_dom-sf"/>
</dbReference>
<keyword evidence="3" id="KW-1185">Reference proteome</keyword>
<evidence type="ECO:0000256" key="1">
    <source>
        <dbReference type="ARBA" id="ARBA00022801"/>
    </source>
</evidence>